<accession>A0ABQ6NRU7</accession>
<keyword evidence="4" id="KW-1185">Reference proteome</keyword>
<dbReference type="Proteomes" id="UP001285921">
    <property type="component" value="Unassembled WGS sequence"/>
</dbReference>
<reference evidence="3 4" key="1">
    <citation type="submission" date="2023-05" db="EMBL/GenBank/DDBJ databases">
        <title>Draft genome of Paenibacillus sp. CCS26.</title>
        <authorList>
            <person name="Akita H."/>
            <person name="Shinto Y."/>
            <person name="Kimura Z."/>
        </authorList>
    </citation>
    <scope>NUCLEOTIDE SEQUENCE [LARGE SCALE GENOMIC DNA]</scope>
    <source>
        <strain evidence="3 4">CCS26</strain>
    </source>
</reference>
<sequence length="95" mass="11058">MVLYPFDDEAREKLRPGIILDTKDNRSIVIKVTSHEERSSDKRDVSIKHWKAAGLDKPSVARCGMFVPLHHNKIQQYLGKLHDEDLLAVLEKFYR</sequence>
<evidence type="ECO:0008006" key="5">
    <source>
        <dbReference type="Google" id="ProtNLM"/>
    </source>
</evidence>
<comment type="caution">
    <text evidence="3">The sequence shown here is derived from an EMBL/GenBank/DDBJ whole genome shotgun (WGS) entry which is preliminary data.</text>
</comment>
<keyword evidence="2" id="KW-1277">Toxin-antitoxin system</keyword>
<proteinExistence type="inferred from homology"/>
<dbReference type="Gene3D" id="2.30.30.110">
    <property type="match status" value="1"/>
</dbReference>
<comment type="similarity">
    <text evidence="1">Belongs to the PemK/MazF family.</text>
</comment>
<dbReference type="EMBL" id="BTCL01000020">
    <property type="protein sequence ID" value="GMK47499.1"/>
    <property type="molecule type" value="Genomic_DNA"/>
</dbReference>
<name>A0ABQ6NRU7_9BACL</name>
<evidence type="ECO:0000256" key="2">
    <source>
        <dbReference type="ARBA" id="ARBA00022649"/>
    </source>
</evidence>
<dbReference type="Pfam" id="PF02452">
    <property type="entry name" value="PemK_toxin"/>
    <property type="match status" value="1"/>
</dbReference>
<protein>
    <recommendedName>
        <fullName evidence="5">Type II toxin-antitoxin system PemK/MazF family toxin</fullName>
    </recommendedName>
</protein>
<evidence type="ECO:0000256" key="1">
    <source>
        <dbReference type="ARBA" id="ARBA00007521"/>
    </source>
</evidence>
<dbReference type="InterPro" id="IPR003477">
    <property type="entry name" value="PemK-like"/>
</dbReference>
<dbReference type="SUPFAM" id="SSF50118">
    <property type="entry name" value="Cell growth inhibitor/plasmid maintenance toxic component"/>
    <property type="match status" value="1"/>
</dbReference>
<organism evidence="3 4">
    <name type="scientific">Paenibacillus glycanilyticus</name>
    <dbReference type="NCBI Taxonomy" id="126569"/>
    <lineage>
        <taxon>Bacteria</taxon>
        <taxon>Bacillati</taxon>
        <taxon>Bacillota</taxon>
        <taxon>Bacilli</taxon>
        <taxon>Bacillales</taxon>
        <taxon>Paenibacillaceae</taxon>
        <taxon>Paenibacillus</taxon>
    </lineage>
</organism>
<dbReference type="InterPro" id="IPR011067">
    <property type="entry name" value="Plasmid_toxin/cell-grow_inhib"/>
</dbReference>
<evidence type="ECO:0000313" key="4">
    <source>
        <dbReference type="Proteomes" id="UP001285921"/>
    </source>
</evidence>
<evidence type="ECO:0000313" key="3">
    <source>
        <dbReference type="EMBL" id="GMK47499.1"/>
    </source>
</evidence>
<gene>
    <name evidence="3" type="ORF">PghCCS26_46290</name>
</gene>